<dbReference type="RefSeq" id="XP_020860864.1">
    <property type="nucleotide sequence ID" value="XM_021005205.1"/>
</dbReference>
<keyword evidence="6" id="KW-1185">Reference proteome</keyword>
<dbReference type="GO" id="GO:0051082">
    <property type="term" value="F:unfolded protein binding"/>
    <property type="evidence" value="ECO:0007669"/>
    <property type="project" value="InterPro"/>
</dbReference>
<dbReference type="AlphaFoldDB" id="A0A6P5LXD0"/>
<evidence type="ECO:0000256" key="3">
    <source>
        <dbReference type="ARBA" id="ARBA00023186"/>
    </source>
</evidence>
<dbReference type="Gene3D" id="1.10.287.370">
    <property type="match status" value="1"/>
</dbReference>
<sequence>MAAPVDLELKKAFTELQAKVIDTQQKVKLADIQIEQLNRTKKHAHLTDTEIMTLVDETHMYEGVGRMFILQSKEVIHNQLLEKQKIAEEKIKELEAQLYSTTIMYHSLFGHSPIAEKIIPRAQCEGCRGQHSGNADGQKGTVKCTTRKPLFDPLPLLLVVGQSSRLWCALTWRTFWKLLLLFGPLLGCCLHRGDLLHLWLSQLYILGLGLDYDLLRVRGGGGPWAEEVPLAQ</sequence>
<evidence type="ECO:0000256" key="5">
    <source>
        <dbReference type="ARBA" id="ARBA00039325"/>
    </source>
</evidence>
<reference evidence="7" key="1">
    <citation type="submission" date="2025-08" db="UniProtKB">
        <authorList>
            <consortium name="RefSeq"/>
        </authorList>
    </citation>
    <scope>IDENTIFICATION</scope>
    <source>
        <tissue evidence="7">Spleen</tissue>
    </source>
</reference>
<evidence type="ECO:0000256" key="4">
    <source>
        <dbReference type="ARBA" id="ARBA00024667"/>
    </source>
</evidence>
<organism evidence="6 7">
    <name type="scientific">Phascolarctos cinereus</name>
    <name type="common">Koala</name>
    <dbReference type="NCBI Taxonomy" id="38626"/>
    <lineage>
        <taxon>Eukaryota</taxon>
        <taxon>Metazoa</taxon>
        <taxon>Chordata</taxon>
        <taxon>Craniata</taxon>
        <taxon>Vertebrata</taxon>
        <taxon>Euteleostomi</taxon>
        <taxon>Mammalia</taxon>
        <taxon>Metatheria</taxon>
        <taxon>Diprotodontia</taxon>
        <taxon>Phascolarctidae</taxon>
        <taxon>Phascolarctos</taxon>
    </lineage>
</organism>
<dbReference type="CDD" id="cd23164">
    <property type="entry name" value="Prefoldin_1"/>
    <property type="match status" value="1"/>
</dbReference>
<comment type="function">
    <text evidence="4">Binds specifically to cytosolic chaperonin (c-CPN) and transfers target proteins to it. Binds to nascent polypeptide chain and promotes folding in an environment in which there are many competing pathways for nonnative proteins.</text>
</comment>
<dbReference type="GeneID" id="110220920"/>
<proteinExistence type="inferred from homology"/>
<dbReference type="Pfam" id="PF01920">
    <property type="entry name" value="Prefoldin_2"/>
    <property type="match status" value="1"/>
</dbReference>
<evidence type="ECO:0000313" key="6">
    <source>
        <dbReference type="Proteomes" id="UP000515140"/>
    </source>
</evidence>
<dbReference type="InParanoid" id="A0A6P5LXD0"/>
<dbReference type="InterPro" id="IPR009053">
    <property type="entry name" value="Prefoldin"/>
</dbReference>
<dbReference type="KEGG" id="pcw:110220920"/>
<name>A0A6P5LXD0_PHACI</name>
<dbReference type="PANTHER" id="PTHR20903">
    <property type="entry name" value="PREFOLDIN SUBUNIT 1-RELATED"/>
    <property type="match status" value="1"/>
</dbReference>
<evidence type="ECO:0000313" key="7">
    <source>
        <dbReference type="RefSeq" id="XP_020860864.1"/>
    </source>
</evidence>
<gene>
    <name evidence="7" type="primary">PFDN1</name>
</gene>
<accession>A0A6P5LXD0</accession>
<comment type="similarity">
    <text evidence="1">Belongs to the prefoldin subunit beta family.</text>
</comment>
<dbReference type="GO" id="GO:0044183">
    <property type="term" value="F:protein folding chaperone"/>
    <property type="evidence" value="ECO:0007669"/>
    <property type="project" value="TreeGrafter"/>
</dbReference>
<evidence type="ECO:0000256" key="1">
    <source>
        <dbReference type="ARBA" id="ARBA00008045"/>
    </source>
</evidence>
<dbReference type="InterPro" id="IPR002777">
    <property type="entry name" value="PFD_beta-like"/>
</dbReference>
<dbReference type="PANTHER" id="PTHR20903:SF0">
    <property type="entry name" value="PREFOLDIN SUBUNIT 1"/>
    <property type="match status" value="1"/>
</dbReference>
<dbReference type="GO" id="GO:0005737">
    <property type="term" value="C:cytoplasm"/>
    <property type="evidence" value="ECO:0007669"/>
    <property type="project" value="TreeGrafter"/>
</dbReference>
<dbReference type="CTD" id="5201"/>
<comment type="subunit">
    <text evidence="2">Heterohexamer of two PFD-alpha type and four PFD-beta type subunits.</text>
</comment>
<evidence type="ECO:0000256" key="2">
    <source>
        <dbReference type="ARBA" id="ARBA00011695"/>
    </source>
</evidence>
<protein>
    <recommendedName>
        <fullName evidence="5">Prefoldin subunit 1</fullName>
    </recommendedName>
</protein>
<dbReference type="Proteomes" id="UP000515140">
    <property type="component" value="Unplaced"/>
</dbReference>
<dbReference type="SUPFAM" id="SSF46579">
    <property type="entry name" value="Prefoldin"/>
    <property type="match status" value="1"/>
</dbReference>
<keyword evidence="3" id="KW-0143">Chaperone</keyword>
<dbReference type="GO" id="GO:0016272">
    <property type="term" value="C:prefoldin complex"/>
    <property type="evidence" value="ECO:0007669"/>
    <property type="project" value="InterPro"/>
</dbReference>